<dbReference type="InterPro" id="IPR003795">
    <property type="entry name" value="DUF192"/>
</dbReference>
<dbReference type="RefSeq" id="WP_194856792.1">
    <property type="nucleotide sequence ID" value="NZ_ARXR01000045.1"/>
</dbReference>
<comment type="caution">
    <text evidence="2">The sequence shown here is derived from an EMBL/GenBank/DDBJ whole genome shotgun (WGS) entry which is preliminary data.</text>
</comment>
<organism evidence="2 3">
    <name type="scientific">Alloalcanivorax venustensis ISO4</name>
    <dbReference type="NCBI Taxonomy" id="1177184"/>
    <lineage>
        <taxon>Bacteria</taxon>
        <taxon>Pseudomonadati</taxon>
        <taxon>Pseudomonadota</taxon>
        <taxon>Gammaproteobacteria</taxon>
        <taxon>Oceanospirillales</taxon>
        <taxon>Alcanivoracaceae</taxon>
        <taxon>Alloalcanivorax</taxon>
    </lineage>
</organism>
<dbReference type="PANTHER" id="PTHR37953:SF1">
    <property type="entry name" value="UPF0127 PROTEIN MJ1496"/>
    <property type="match status" value="1"/>
</dbReference>
<dbReference type="Pfam" id="PF02643">
    <property type="entry name" value="DUF192"/>
    <property type="match status" value="1"/>
</dbReference>
<feature type="signal peptide" evidence="1">
    <location>
        <begin position="1"/>
        <end position="25"/>
    </location>
</feature>
<keyword evidence="3" id="KW-1185">Reference proteome</keyword>
<dbReference type="Gene3D" id="2.60.120.1140">
    <property type="entry name" value="Protein of unknown function DUF192"/>
    <property type="match status" value="1"/>
</dbReference>
<evidence type="ECO:0008006" key="4">
    <source>
        <dbReference type="Google" id="ProtNLM"/>
    </source>
</evidence>
<sequence>MAITKTLLHLALAASIWLAVAAAQGAPVTFSSKELCVEGVAAPLEVEVAETQAQRNRGLMQRDSLAGDAGMLFLFDGPMAKGVGFYMYRTLIPLDVAFADPDGRIVSIMTMTPCPHDDPRRCKVYRSGRAFVSALEVNAGFFERHGVKKGDRLFDPQEGRCDLAPDDEPITDKD</sequence>
<reference evidence="2 3" key="1">
    <citation type="submission" date="2012-09" db="EMBL/GenBank/DDBJ databases">
        <title>Genome Sequence of alkane-degrading Bacterium Alcanivorax venustensis ISO4.</title>
        <authorList>
            <person name="Lai Q."/>
            <person name="Shao Z."/>
        </authorList>
    </citation>
    <scope>NUCLEOTIDE SEQUENCE [LARGE SCALE GENOMIC DNA]</scope>
    <source>
        <strain evidence="2 3">ISO4</strain>
    </source>
</reference>
<dbReference type="EMBL" id="ARXR01000045">
    <property type="protein sequence ID" value="MBF5054450.1"/>
    <property type="molecule type" value="Genomic_DNA"/>
</dbReference>
<protein>
    <recommendedName>
        <fullName evidence="4">DUF192 domain-containing protein</fullName>
    </recommendedName>
</protein>
<evidence type="ECO:0000313" key="3">
    <source>
        <dbReference type="Proteomes" id="UP000644441"/>
    </source>
</evidence>
<dbReference type="Proteomes" id="UP000644441">
    <property type="component" value="Unassembled WGS sequence"/>
</dbReference>
<proteinExistence type="predicted"/>
<evidence type="ECO:0000256" key="1">
    <source>
        <dbReference type="SAM" id="SignalP"/>
    </source>
</evidence>
<evidence type="ECO:0000313" key="2">
    <source>
        <dbReference type="EMBL" id="MBF5054450.1"/>
    </source>
</evidence>
<gene>
    <name evidence="2" type="ORF">ISO4_03052</name>
</gene>
<feature type="chain" id="PRO_5046698154" description="DUF192 domain-containing protein" evidence="1">
    <location>
        <begin position="26"/>
        <end position="174"/>
    </location>
</feature>
<dbReference type="PANTHER" id="PTHR37953">
    <property type="entry name" value="UPF0127 PROTEIN MJ1496"/>
    <property type="match status" value="1"/>
</dbReference>
<keyword evidence="1" id="KW-0732">Signal</keyword>
<dbReference type="InterPro" id="IPR038695">
    <property type="entry name" value="Saro_0823-like_sf"/>
</dbReference>
<name>A0ABS0AK72_9GAMM</name>
<accession>A0ABS0AK72</accession>